<dbReference type="InterPro" id="IPR036619">
    <property type="entry name" value="NinB_sf"/>
</dbReference>
<dbReference type="SUPFAM" id="SSF103370">
    <property type="entry name" value="NinB"/>
    <property type="match status" value="1"/>
</dbReference>
<evidence type="ECO:0000313" key="2">
    <source>
        <dbReference type="Proteomes" id="UP001189773"/>
    </source>
</evidence>
<evidence type="ECO:0008006" key="3">
    <source>
        <dbReference type="Google" id="ProtNLM"/>
    </source>
</evidence>
<organism evidence="1 2">
    <name type="scientific">Ralstonia thomasii</name>
    <dbReference type="NCBI Taxonomy" id="3058596"/>
    <lineage>
        <taxon>Bacteria</taxon>
        <taxon>Pseudomonadati</taxon>
        <taxon>Pseudomonadota</taxon>
        <taxon>Betaproteobacteria</taxon>
        <taxon>Burkholderiales</taxon>
        <taxon>Burkholderiaceae</taxon>
        <taxon>Ralstonia</taxon>
    </lineage>
</organism>
<protein>
    <recommendedName>
        <fullName evidence="3">Recombinase</fullName>
    </recommendedName>
</protein>
<dbReference type="EMBL" id="CATZAR010000021">
    <property type="protein sequence ID" value="CAJ0806373.1"/>
    <property type="molecule type" value="Genomic_DNA"/>
</dbReference>
<dbReference type="RefSeq" id="WP_012436129.1">
    <property type="nucleotide sequence ID" value="NZ_CATWDO010000003.1"/>
</dbReference>
<reference evidence="1 2" key="1">
    <citation type="submission" date="2023-07" db="EMBL/GenBank/DDBJ databases">
        <authorList>
            <person name="Peeters C."/>
        </authorList>
    </citation>
    <scope>NUCLEOTIDE SEQUENCE [LARGE SCALE GENOMIC DNA]</scope>
    <source>
        <strain evidence="1 2">LMG 18095</strain>
    </source>
</reference>
<evidence type="ECO:0000313" key="1">
    <source>
        <dbReference type="EMBL" id="CAJ0806373.1"/>
    </source>
</evidence>
<gene>
    <name evidence="1" type="ORF">LMG18095_04432</name>
</gene>
<dbReference type="Pfam" id="PF05772">
    <property type="entry name" value="NinB"/>
    <property type="match status" value="1"/>
</dbReference>
<dbReference type="Gene3D" id="1.10.3790.10">
    <property type="entry name" value="NinB"/>
    <property type="match status" value="1"/>
</dbReference>
<sequence>MSALYKEFTLRSPGIWPTVLAFIKANAQACLERGHPLRIIVTAEERRRTSEANKFYWGVVLRDISEQAWVQGRQFDTSTWHAYFAELYGEKVEITLPDGRIHVTRRSTSDMSVGDFSEYLAKVQAHAANEFGVTYDGEVYA</sequence>
<dbReference type="InterPro" id="IPR008711">
    <property type="entry name" value="Recombinase_NinB"/>
</dbReference>
<comment type="caution">
    <text evidence="1">The sequence shown here is derived from an EMBL/GenBank/DDBJ whole genome shotgun (WGS) entry which is preliminary data.</text>
</comment>
<keyword evidence="2" id="KW-1185">Reference proteome</keyword>
<name>A0ABN9JC80_9RALS</name>
<dbReference type="Proteomes" id="UP001189773">
    <property type="component" value="Unassembled WGS sequence"/>
</dbReference>
<proteinExistence type="predicted"/>
<accession>A0ABN9JC80</accession>